<keyword evidence="3" id="KW-1003">Cell membrane</keyword>
<name>A0A418SY66_9RHOB</name>
<evidence type="ECO:0000259" key="10">
    <source>
        <dbReference type="Pfam" id="PF04290"/>
    </source>
</evidence>
<keyword evidence="5 9" id="KW-0812">Transmembrane</keyword>
<evidence type="ECO:0000256" key="5">
    <source>
        <dbReference type="ARBA" id="ARBA00022692"/>
    </source>
</evidence>
<comment type="subcellular location">
    <subcellularLocation>
        <location evidence="1 9">Cell inner membrane</location>
        <topology evidence="1 9">Multi-pass membrane protein</topology>
    </subcellularLocation>
</comment>
<comment type="subunit">
    <text evidence="9">The complex comprises the extracytoplasmic solute receptor protein and the two transmembrane proteins.</text>
</comment>
<reference evidence="12" key="1">
    <citation type="submission" date="2018-09" db="EMBL/GenBank/DDBJ databases">
        <title>Acidovorax cavernicola nov. sp. isolated from Gruta de las Maravillas (Aracena, Spain).</title>
        <authorList>
            <person name="Jurado V."/>
            <person name="Gutierrez-Patricio S."/>
            <person name="Gonzalez-Pimentel J.L."/>
            <person name="Miller A.Z."/>
            <person name="Laiz L."/>
            <person name="Saiz-Jimenez C."/>
        </authorList>
    </citation>
    <scope>NUCLEOTIDE SEQUENCE [LARGE SCALE GENOMIC DNA]</scope>
    <source>
        <strain evidence="12">1011MAR3C25</strain>
    </source>
</reference>
<protein>
    <recommendedName>
        <fullName evidence="9">TRAP transporter small permease protein</fullName>
    </recommendedName>
</protein>
<feature type="transmembrane region" description="Helical" evidence="9">
    <location>
        <begin position="12"/>
        <end position="35"/>
    </location>
</feature>
<proteinExistence type="inferred from homology"/>
<dbReference type="PANTHER" id="PTHR35011">
    <property type="entry name" value="2,3-DIKETO-L-GULONATE TRAP TRANSPORTER SMALL PERMEASE PROTEIN YIAM"/>
    <property type="match status" value="1"/>
</dbReference>
<keyword evidence="2 9" id="KW-0813">Transport</keyword>
<feature type="domain" description="Tripartite ATP-independent periplasmic transporters DctQ component" evidence="10">
    <location>
        <begin position="23"/>
        <end position="151"/>
    </location>
</feature>
<dbReference type="Proteomes" id="UP000284202">
    <property type="component" value="Unassembled WGS sequence"/>
</dbReference>
<dbReference type="PANTHER" id="PTHR35011:SF2">
    <property type="entry name" value="2,3-DIKETO-L-GULONATE TRAP TRANSPORTER SMALL PERMEASE PROTEIN YIAM"/>
    <property type="match status" value="1"/>
</dbReference>
<dbReference type="GO" id="GO:0005886">
    <property type="term" value="C:plasma membrane"/>
    <property type="evidence" value="ECO:0007669"/>
    <property type="project" value="UniProtKB-SubCell"/>
</dbReference>
<evidence type="ECO:0000256" key="8">
    <source>
        <dbReference type="ARBA" id="ARBA00038436"/>
    </source>
</evidence>
<organism evidence="11 12">
    <name type="scientific">Paracoccus onubensis</name>
    <dbReference type="NCBI Taxonomy" id="1675788"/>
    <lineage>
        <taxon>Bacteria</taxon>
        <taxon>Pseudomonadati</taxon>
        <taxon>Pseudomonadota</taxon>
        <taxon>Alphaproteobacteria</taxon>
        <taxon>Rhodobacterales</taxon>
        <taxon>Paracoccaceae</taxon>
        <taxon>Paracoccus</taxon>
    </lineage>
</organism>
<keyword evidence="12" id="KW-1185">Reference proteome</keyword>
<evidence type="ECO:0000313" key="11">
    <source>
        <dbReference type="EMBL" id="RJE85893.1"/>
    </source>
</evidence>
<feature type="transmembrane region" description="Helical" evidence="9">
    <location>
        <begin position="85"/>
        <end position="106"/>
    </location>
</feature>
<comment type="similarity">
    <text evidence="8 9">Belongs to the TRAP transporter small permease family.</text>
</comment>
<dbReference type="AlphaFoldDB" id="A0A418SY66"/>
<sequence length="178" mass="19600">MKAIVNGIVKLIEFVIVALLAGMALMVFLNVILRYGFNSGIVMSEEMSRFFFVWLTFIGAVLAFKENGHLGVETLVRVFGRRGRVICMALTNMLILLCVGILFWGTWQQAPINASMTSPVAGMPMIMVYGVAFFTSVGMGLIAGWRLFNILTGRVTDAEIAEFVGDYDDVETLIGRGE</sequence>
<feature type="transmembrane region" description="Helical" evidence="9">
    <location>
        <begin position="126"/>
        <end position="148"/>
    </location>
</feature>
<dbReference type="Pfam" id="PF04290">
    <property type="entry name" value="DctQ"/>
    <property type="match status" value="1"/>
</dbReference>
<evidence type="ECO:0000256" key="9">
    <source>
        <dbReference type="RuleBase" id="RU369079"/>
    </source>
</evidence>
<evidence type="ECO:0000256" key="4">
    <source>
        <dbReference type="ARBA" id="ARBA00022519"/>
    </source>
</evidence>
<evidence type="ECO:0000256" key="3">
    <source>
        <dbReference type="ARBA" id="ARBA00022475"/>
    </source>
</evidence>
<evidence type="ECO:0000256" key="6">
    <source>
        <dbReference type="ARBA" id="ARBA00022989"/>
    </source>
</evidence>
<feature type="transmembrane region" description="Helical" evidence="9">
    <location>
        <begin position="47"/>
        <end position="64"/>
    </location>
</feature>
<dbReference type="RefSeq" id="WP_119748050.1">
    <property type="nucleotide sequence ID" value="NZ_QZCG01000005.1"/>
</dbReference>
<evidence type="ECO:0000256" key="7">
    <source>
        <dbReference type="ARBA" id="ARBA00023136"/>
    </source>
</evidence>
<dbReference type="GO" id="GO:0015740">
    <property type="term" value="P:C4-dicarboxylate transport"/>
    <property type="evidence" value="ECO:0007669"/>
    <property type="project" value="TreeGrafter"/>
</dbReference>
<keyword evidence="7 9" id="KW-0472">Membrane</keyword>
<dbReference type="InterPro" id="IPR007387">
    <property type="entry name" value="TRAP_DctQ"/>
</dbReference>
<comment type="caution">
    <text evidence="11">The sequence shown here is derived from an EMBL/GenBank/DDBJ whole genome shotgun (WGS) entry which is preliminary data.</text>
</comment>
<dbReference type="EMBL" id="QZCG01000005">
    <property type="protein sequence ID" value="RJE85893.1"/>
    <property type="molecule type" value="Genomic_DNA"/>
</dbReference>
<dbReference type="GO" id="GO:0022857">
    <property type="term" value="F:transmembrane transporter activity"/>
    <property type="evidence" value="ECO:0007669"/>
    <property type="project" value="UniProtKB-UniRule"/>
</dbReference>
<keyword evidence="6 9" id="KW-1133">Transmembrane helix</keyword>
<dbReference type="OrthoDB" id="4964541at2"/>
<comment type="function">
    <text evidence="9">Part of the tripartite ATP-independent periplasmic (TRAP) transport system.</text>
</comment>
<accession>A0A418SY66</accession>
<evidence type="ECO:0000313" key="12">
    <source>
        <dbReference type="Proteomes" id="UP000284202"/>
    </source>
</evidence>
<evidence type="ECO:0000256" key="1">
    <source>
        <dbReference type="ARBA" id="ARBA00004429"/>
    </source>
</evidence>
<dbReference type="InterPro" id="IPR055348">
    <property type="entry name" value="DctQ"/>
</dbReference>
<gene>
    <name evidence="11" type="ORF">D3P04_09095</name>
</gene>
<evidence type="ECO:0000256" key="2">
    <source>
        <dbReference type="ARBA" id="ARBA00022448"/>
    </source>
</evidence>
<keyword evidence="4 9" id="KW-0997">Cell inner membrane</keyword>